<evidence type="ECO:0000313" key="1">
    <source>
        <dbReference type="EMBL" id="MCD9638658.1"/>
    </source>
</evidence>
<evidence type="ECO:0000313" key="2">
    <source>
        <dbReference type="Proteomes" id="UP000823775"/>
    </source>
</evidence>
<reference evidence="1 2" key="1">
    <citation type="journal article" date="2021" name="BMC Genomics">
        <title>Datura genome reveals duplications of psychoactive alkaloid biosynthetic genes and high mutation rate following tissue culture.</title>
        <authorList>
            <person name="Rajewski A."/>
            <person name="Carter-House D."/>
            <person name="Stajich J."/>
            <person name="Litt A."/>
        </authorList>
    </citation>
    <scope>NUCLEOTIDE SEQUENCE [LARGE SCALE GENOMIC DNA]</scope>
    <source>
        <strain evidence="1">AR-01</strain>
    </source>
</reference>
<comment type="caution">
    <text evidence="1">The sequence shown here is derived from an EMBL/GenBank/DDBJ whole genome shotgun (WGS) entry which is preliminary data.</text>
</comment>
<sequence length="71" mass="7941">VPPFHRCRLWQAGVSTNLGQSSLTSSCVALMDRRCRLAAHRSITSKPLALHIWHLLDAGVDLRYTGFLLLL</sequence>
<protein>
    <submittedName>
        <fullName evidence="1">Uncharacterized protein</fullName>
    </submittedName>
</protein>
<feature type="non-terminal residue" evidence="1">
    <location>
        <position position="1"/>
    </location>
</feature>
<keyword evidence="2" id="KW-1185">Reference proteome</keyword>
<name>A0ABS8UV54_DATST</name>
<proteinExistence type="predicted"/>
<dbReference type="Proteomes" id="UP000823775">
    <property type="component" value="Unassembled WGS sequence"/>
</dbReference>
<accession>A0ABS8UV54</accession>
<dbReference type="EMBL" id="JACEIK010002751">
    <property type="protein sequence ID" value="MCD9638658.1"/>
    <property type="molecule type" value="Genomic_DNA"/>
</dbReference>
<gene>
    <name evidence="1" type="ORF">HAX54_022780</name>
</gene>
<organism evidence="1 2">
    <name type="scientific">Datura stramonium</name>
    <name type="common">Jimsonweed</name>
    <name type="synonym">Common thornapple</name>
    <dbReference type="NCBI Taxonomy" id="4076"/>
    <lineage>
        <taxon>Eukaryota</taxon>
        <taxon>Viridiplantae</taxon>
        <taxon>Streptophyta</taxon>
        <taxon>Embryophyta</taxon>
        <taxon>Tracheophyta</taxon>
        <taxon>Spermatophyta</taxon>
        <taxon>Magnoliopsida</taxon>
        <taxon>eudicotyledons</taxon>
        <taxon>Gunneridae</taxon>
        <taxon>Pentapetalae</taxon>
        <taxon>asterids</taxon>
        <taxon>lamiids</taxon>
        <taxon>Solanales</taxon>
        <taxon>Solanaceae</taxon>
        <taxon>Solanoideae</taxon>
        <taxon>Datureae</taxon>
        <taxon>Datura</taxon>
    </lineage>
</organism>